<feature type="compositionally biased region" description="Basic and acidic residues" evidence="2">
    <location>
        <begin position="416"/>
        <end position="426"/>
    </location>
</feature>
<dbReference type="InterPro" id="IPR002938">
    <property type="entry name" value="FAD-bd"/>
</dbReference>
<dbReference type="Proteomes" id="UP001422759">
    <property type="component" value="Unassembled WGS sequence"/>
</dbReference>
<dbReference type="EMBL" id="BAAANT010000009">
    <property type="protein sequence ID" value="GAA2139677.1"/>
    <property type="molecule type" value="Genomic_DNA"/>
</dbReference>
<dbReference type="InterPro" id="IPR050631">
    <property type="entry name" value="PheA/TfdB_FAD_monoxygenase"/>
</dbReference>
<evidence type="ECO:0000256" key="1">
    <source>
        <dbReference type="ARBA" id="ARBA00023002"/>
    </source>
</evidence>
<feature type="region of interest" description="Disordered" evidence="2">
    <location>
        <begin position="407"/>
        <end position="426"/>
    </location>
</feature>
<dbReference type="InterPro" id="IPR036188">
    <property type="entry name" value="FAD/NAD-bd_sf"/>
</dbReference>
<evidence type="ECO:0000313" key="5">
    <source>
        <dbReference type="Proteomes" id="UP001422759"/>
    </source>
</evidence>
<dbReference type="PANTHER" id="PTHR43476">
    <property type="entry name" value="3-(3-HYDROXY-PHENYL)PROPIONATE/3-HYDROXYCINNAMIC ACID HYDROXYLASE"/>
    <property type="match status" value="1"/>
</dbReference>
<reference evidence="4 5" key="1">
    <citation type="journal article" date="2019" name="Int. J. Syst. Evol. Microbiol.">
        <title>The Global Catalogue of Microorganisms (GCM) 10K type strain sequencing project: providing services to taxonomists for standard genome sequencing and annotation.</title>
        <authorList>
            <consortium name="The Broad Institute Genomics Platform"/>
            <consortium name="The Broad Institute Genome Sequencing Center for Infectious Disease"/>
            <person name="Wu L."/>
            <person name="Ma J."/>
        </authorList>
    </citation>
    <scope>NUCLEOTIDE SEQUENCE [LARGE SCALE GENOMIC DNA]</scope>
    <source>
        <strain evidence="4 5">JCM 14560</strain>
    </source>
</reference>
<evidence type="ECO:0000259" key="3">
    <source>
        <dbReference type="Pfam" id="PF01494"/>
    </source>
</evidence>
<organism evidence="4 5">
    <name type="scientific">Kitasatospora kazusensis</name>
    <dbReference type="NCBI Taxonomy" id="407974"/>
    <lineage>
        <taxon>Bacteria</taxon>
        <taxon>Bacillati</taxon>
        <taxon>Actinomycetota</taxon>
        <taxon>Actinomycetes</taxon>
        <taxon>Kitasatosporales</taxon>
        <taxon>Streptomycetaceae</taxon>
        <taxon>Kitasatospora</taxon>
    </lineage>
</organism>
<proteinExistence type="predicted"/>
<protein>
    <submittedName>
        <fullName evidence="4">FAD-dependent oxidoreductase</fullName>
    </submittedName>
</protein>
<gene>
    <name evidence="4" type="ORF">GCM10009760_22230</name>
</gene>
<keyword evidence="1" id="KW-0560">Oxidoreductase</keyword>
<sequence length="426" mass="46661">MTAALNTQVCVVGGGPAGLALALELARYSREVVVVEQSGHFNRSFRGESISPDSVWMLDRLGILDQVRHSTLRTERMVITDGGRDVLSSDFSAFDQPSPYPMELPQPVLLEALAAEAGLHPGFSLLRRTTATALRYEGDRVAGVTCSGPDGPLEIHAKLVVAADGRFSKIREMAGLRYDKIPLERDFVWFKTPMPDGWDPHTLRVRILGDRHGLFIPTVPDLIRVGFNIPKGGLRELRKEGIGALHQRIDELAPELSVGVRESVKGWTDTSMLDIFTAVVPEWSMPGLVLIGDSAHTLTPVLGQGVNHAIVDAITLAPLVSRALLARDPETALNEAGRAFQAAREDSVSAARRLQMRQERAFELSNPAAVLLRRAVYRLVNRSGFLKRAIVGGVYYQLQDSVRRSGRPLELAPGGRRVEPVGDPKR</sequence>
<feature type="domain" description="FAD-binding" evidence="3">
    <location>
        <begin position="7"/>
        <end position="320"/>
    </location>
</feature>
<name>A0ABN2ZBD6_9ACTN</name>
<keyword evidence="5" id="KW-1185">Reference proteome</keyword>
<dbReference type="PANTHER" id="PTHR43476:SF5">
    <property type="entry name" value="FAD-DEPENDENT MONOOXYGENASE"/>
    <property type="match status" value="1"/>
</dbReference>
<dbReference type="RefSeq" id="WP_344463467.1">
    <property type="nucleotide sequence ID" value="NZ_BAAANT010000009.1"/>
</dbReference>
<dbReference type="SUPFAM" id="SSF51905">
    <property type="entry name" value="FAD/NAD(P)-binding domain"/>
    <property type="match status" value="1"/>
</dbReference>
<evidence type="ECO:0000256" key="2">
    <source>
        <dbReference type="SAM" id="MobiDB-lite"/>
    </source>
</evidence>
<dbReference type="Gene3D" id="3.50.50.60">
    <property type="entry name" value="FAD/NAD(P)-binding domain"/>
    <property type="match status" value="2"/>
</dbReference>
<comment type="caution">
    <text evidence="4">The sequence shown here is derived from an EMBL/GenBank/DDBJ whole genome shotgun (WGS) entry which is preliminary data.</text>
</comment>
<dbReference type="PRINTS" id="PR00420">
    <property type="entry name" value="RNGMNOXGNASE"/>
</dbReference>
<accession>A0ABN2ZBD6</accession>
<evidence type="ECO:0000313" key="4">
    <source>
        <dbReference type="EMBL" id="GAA2139677.1"/>
    </source>
</evidence>
<dbReference type="Pfam" id="PF01494">
    <property type="entry name" value="FAD_binding_3"/>
    <property type="match status" value="1"/>
</dbReference>